<feature type="chain" id="PRO_5037225884" evidence="1">
    <location>
        <begin position="22"/>
        <end position="86"/>
    </location>
</feature>
<dbReference type="WBParaSite" id="Gr19_v10_g4018.t1">
    <property type="protein sequence ID" value="Gr19_v10_g4018.t1"/>
    <property type="gene ID" value="Gr19_v10_g4018"/>
</dbReference>
<organism evidence="2 3">
    <name type="scientific">Globodera rostochiensis</name>
    <name type="common">Golden nematode worm</name>
    <name type="synonym">Heterodera rostochiensis</name>
    <dbReference type="NCBI Taxonomy" id="31243"/>
    <lineage>
        <taxon>Eukaryota</taxon>
        <taxon>Metazoa</taxon>
        <taxon>Ecdysozoa</taxon>
        <taxon>Nematoda</taxon>
        <taxon>Chromadorea</taxon>
        <taxon>Rhabditida</taxon>
        <taxon>Tylenchina</taxon>
        <taxon>Tylenchomorpha</taxon>
        <taxon>Tylenchoidea</taxon>
        <taxon>Heteroderidae</taxon>
        <taxon>Heteroderinae</taxon>
        <taxon>Globodera</taxon>
    </lineage>
</organism>
<sequence>MAASNFFLSFISLSIVQYTKSIFDFDDDNCFYAFRSKSGSTEFKEMIKEFKVKDLKMGHARDEHDCDGMTTFAGCQSYYCINGKNC</sequence>
<reference evidence="3" key="1">
    <citation type="submission" date="2022-11" db="UniProtKB">
        <authorList>
            <consortium name="WormBaseParasite"/>
        </authorList>
    </citation>
    <scope>IDENTIFICATION</scope>
</reference>
<dbReference type="AlphaFoldDB" id="A0A914HSB9"/>
<proteinExistence type="predicted"/>
<evidence type="ECO:0000313" key="2">
    <source>
        <dbReference type="Proteomes" id="UP000887572"/>
    </source>
</evidence>
<name>A0A914HSB9_GLORO</name>
<dbReference type="Proteomes" id="UP000887572">
    <property type="component" value="Unplaced"/>
</dbReference>
<keyword evidence="1" id="KW-0732">Signal</keyword>
<evidence type="ECO:0000256" key="1">
    <source>
        <dbReference type="SAM" id="SignalP"/>
    </source>
</evidence>
<accession>A0A914HSB9</accession>
<keyword evidence="2" id="KW-1185">Reference proteome</keyword>
<evidence type="ECO:0000313" key="3">
    <source>
        <dbReference type="WBParaSite" id="Gr19_v10_g4018.t1"/>
    </source>
</evidence>
<protein>
    <submittedName>
        <fullName evidence="3">Uncharacterized protein</fullName>
    </submittedName>
</protein>
<feature type="signal peptide" evidence="1">
    <location>
        <begin position="1"/>
        <end position="21"/>
    </location>
</feature>